<accession>A0A380MIW4</accession>
<evidence type="ECO:0000313" key="3">
    <source>
        <dbReference type="Proteomes" id="UP000254575"/>
    </source>
</evidence>
<name>A0A380MIW4_9GAMM</name>
<feature type="transmembrane region" description="Helical" evidence="1">
    <location>
        <begin position="62"/>
        <end position="88"/>
    </location>
</feature>
<keyword evidence="1" id="KW-0812">Transmembrane</keyword>
<feature type="transmembrane region" description="Helical" evidence="1">
    <location>
        <begin position="150"/>
        <end position="173"/>
    </location>
</feature>
<dbReference type="RefSeq" id="WP_115217739.1">
    <property type="nucleotide sequence ID" value="NZ_UHIA01000003.1"/>
</dbReference>
<sequence length="207" mass="24664">MPIIKKIEPPFKTVEEAIAVANQHKPYEYLWKEGYVNFYVFSERYKPGEFQKKVSEYVDNALVYYGAISLFIFPFYICLCSLIFLFDYQEINYKIYLFLKSLYIPIRDPYGRNFSFLISFFINLLLFNHMRRSYNFSILIKSTKINHPVRYFFCSIMMLIMIFLFVIASFITMPEKADPCTRGSLCFLNSDSMFLYASTMSFIIFLV</sequence>
<proteinExistence type="predicted"/>
<evidence type="ECO:0000313" key="2">
    <source>
        <dbReference type="EMBL" id="SUO92219.1"/>
    </source>
</evidence>
<protein>
    <submittedName>
        <fullName evidence="2">Uncharacterized protein</fullName>
    </submittedName>
</protein>
<keyword evidence="1" id="KW-0472">Membrane</keyword>
<reference evidence="2 3" key="1">
    <citation type="submission" date="2018-06" db="EMBL/GenBank/DDBJ databases">
        <authorList>
            <consortium name="Pathogen Informatics"/>
            <person name="Doyle S."/>
        </authorList>
    </citation>
    <scope>NUCLEOTIDE SEQUENCE [LARGE SCALE GENOMIC DNA]</scope>
    <source>
        <strain evidence="2 3">NCTC10717</strain>
    </source>
</reference>
<feature type="transmembrane region" description="Helical" evidence="1">
    <location>
        <begin position="185"/>
        <end position="206"/>
    </location>
</feature>
<keyword evidence="3" id="KW-1185">Reference proteome</keyword>
<dbReference type="Proteomes" id="UP000254575">
    <property type="component" value="Unassembled WGS sequence"/>
</dbReference>
<evidence type="ECO:0000256" key="1">
    <source>
        <dbReference type="SAM" id="Phobius"/>
    </source>
</evidence>
<dbReference type="AlphaFoldDB" id="A0A380MIW4"/>
<keyword evidence="1" id="KW-1133">Transmembrane helix</keyword>
<gene>
    <name evidence="2" type="ORF">NCTC10717_00440</name>
</gene>
<dbReference type="OrthoDB" id="7099761at2"/>
<dbReference type="EMBL" id="UHIA01000003">
    <property type="protein sequence ID" value="SUO92219.1"/>
    <property type="molecule type" value="Genomic_DNA"/>
</dbReference>
<organism evidence="2 3">
    <name type="scientific">Suttonella indologenes</name>
    <dbReference type="NCBI Taxonomy" id="13276"/>
    <lineage>
        <taxon>Bacteria</taxon>
        <taxon>Pseudomonadati</taxon>
        <taxon>Pseudomonadota</taxon>
        <taxon>Gammaproteobacteria</taxon>
        <taxon>Cardiobacteriales</taxon>
        <taxon>Cardiobacteriaceae</taxon>
        <taxon>Suttonella</taxon>
    </lineage>
</organism>
<feature type="transmembrane region" description="Helical" evidence="1">
    <location>
        <begin position="109"/>
        <end position="130"/>
    </location>
</feature>